<evidence type="ECO:0000313" key="3">
    <source>
        <dbReference type="Proteomes" id="UP001519460"/>
    </source>
</evidence>
<name>A0ABD0JPM5_9CAEN</name>
<accession>A0ABD0JPM5</accession>
<evidence type="ECO:0000256" key="1">
    <source>
        <dbReference type="SAM" id="MobiDB-lite"/>
    </source>
</evidence>
<proteinExistence type="predicted"/>
<feature type="compositionally biased region" description="Polar residues" evidence="1">
    <location>
        <begin position="58"/>
        <end position="74"/>
    </location>
</feature>
<evidence type="ECO:0000313" key="2">
    <source>
        <dbReference type="EMBL" id="KAK7477006.1"/>
    </source>
</evidence>
<comment type="caution">
    <text evidence="2">The sequence shown here is derived from an EMBL/GenBank/DDBJ whole genome shotgun (WGS) entry which is preliminary data.</text>
</comment>
<dbReference type="Proteomes" id="UP001519460">
    <property type="component" value="Unassembled WGS sequence"/>
</dbReference>
<dbReference type="EMBL" id="JACVVK020000360">
    <property type="protein sequence ID" value="KAK7477006.1"/>
    <property type="molecule type" value="Genomic_DNA"/>
</dbReference>
<organism evidence="2 3">
    <name type="scientific">Batillaria attramentaria</name>
    <dbReference type="NCBI Taxonomy" id="370345"/>
    <lineage>
        <taxon>Eukaryota</taxon>
        <taxon>Metazoa</taxon>
        <taxon>Spiralia</taxon>
        <taxon>Lophotrochozoa</taxon>
        <taxon>Mollusca</taxon>
        <taxon>Gastropoda</taxon>
        <taxon>Caenogastropoda</taxon>
        <taxon>Sorbeoconcha</taxon>
        <taxon>Cerithioidea</taxon>
        <taxon>Batillariidae</taxon>
        <taxon>Batillaria</taxon>
    </lineage>
</organism>
<feature type="region of interest" description="Disordered" evidence="1">
    <location>
        <begin position="54"/>
        <end position="74"/>
    </location>
</feature>
<gene>
    <name evidence="2" type="ORF">BaRGS_00031782</name>
</gene>
<feature type="non-terminal residue" evidence="2">
    <location>
        <position position="1"/>
    </location>
</feature>
<keyword evidence="3" id="KW-1185">Reference proteome</keyword>
<protein>
    <submittedName>
        <fullName evidence="2">Uncharacterized protein</fullName>
    </submittedName>
</protein>
<sequence>SYFLHTSQYDIPHDADGGYHQYKSASTERHRGHCEGDVCIALCLFIPSSDDPLVNQDAGVSQSSSSKQMDVTSG</sequence>
<dbReference type="AlphaFoldDB" id="A0ABD0JPM5"/>
<reference evidence="2 3" key="1">
    <citation type="journal article" date="2023" name="Sci. Data">
        <title>Genome assembly of the Korean intertidal mud-creeper Batillaria attramentaria.</title>
        <authorList>
            <person name="Patra A.K."/>
            <person name="Ho P.T."/>
            <person name="Jun S."/>
            <person name="Lee S.J."/>
            <person name="Kim Y."/>
            <person name="Won Y.J."/>
        </authorList>
    </citation>
    <scope>NUCLEOTIDE SEQUENCE [LARGE SCALE GENOMIC DNA]</scope>
    <source>
        <strain evidence="2">Wonlab-2016</strain>
    </source>
</reference>